<proteinExistence type="predicted"/>
<gene>
    <name evidence="3" type="primary">wcaI</name>
    <name evidence="3" type="ORF">NSCAC_0860</name>
</gene>
<dbReference type="PANTHER" id="PTHR45947">
    <property type="entry name" value="SULFOQUINOVOSYL TRANSFERASE SQD2"/>
    <property type="match status" value="1"/>
</dbReference>
<dbReference type="InterPro" id="IPR050194">
    <property type="entry name" value="Glycosyltransferase_grp1"/>
</dbReference>
<dbReference type="NCBIfam" id="NF007640">
    <property type="entry name" value="PRK10307.1"/>
    <property type="match status" value="1"/>
</dbReference>
<reference evidence="3 4" key="1">
    <citation type="submission" date="2020-03" db="EMBL/GenBank/DDBJ databases">
        <authorList>
            <person name="Picone N."/>
        </authorList>
    </citation>
    <scope>NUCLEOTIDE SEQUENCE [LARGE SCALE GENOMIC DNA]</scope>
    <source>
        <strain evidence="3">NSCAC1</strain>
    </source>
</reference>
<evidence type="ECO:0000259" key="1">
    <source>
        <dbReference type="Pfam" id="PF00534"/>
    </source>
</evidence>
<evidence type="ECO:0000313" key="3">
    <source>
        <dbReference type="EMBL" id="CAB1275823.1"/>
    </source>
</evidence>
<dbReference type="EMBL" id="LR778175">
    <property type="protein sequence ID" value="CAB1275823.1"/>
    <property type="molecule type" value="Genomic_DNA"/>
</dbReference>
<dbReference type="Pfam" id="PF13579">
    <property type="entry name" value="Glyco_trans_4_4"/>
    <property type="match status" value="1"/>
</dbReference>
<dbReference type="InterPro" id="IPR028098">
    <property type="entry name" value="Glyco_trans_4-like_N"/>
</dbReference>
<dbReference type="InterPro" id="IPR001296">
    <property type="entry name" value="Glyco_trans_1"/>
</dbReference>
<dbReference type="Gene3D" id="3.40.50.2000">
    <property type="entry name" value="Glycogen Phosphorylase B"/>
    <property type="match status" value="2"/>
</dbReference>
<dbReference type="AlphaFoldDB" id="A0A7G1Q9B2"/>
<dbReference type="CDD" id="cd03794">
    <property type="entry name" value="GT4_WbuB-like"/>
    <property type="match status" value="1"/>
</dbReference>
<dbReference type="KEGG" id="ntg:NSCAC_0860"/>
<evidence type="ECO:0000313" key="4">
    <source>
        <dbReference type="Proteomes" id="UP000516072"/>
    </source>
</evidence>
<feature type="domain" description="Glycosyl transferase family 1" evidence="1">
    <location>
        <begin position="222"/>
        <end position="386"/>
    </location>
</feature>
<organism evidence="3 4">
    <name type="scientific">Candidatus Nitrosacidococcus tergens</name>
    <dbReference type="NCBI Taxonomy" id="553981"/>
    <lineage>
        <taxon>Bacteria</taxon>
        <taxon>Pseudomonadati</taxon>
        <taxon>Pseudomonadota</taxon>
        <taxon>Gammaproteobacteria</taxon>
        <taxon>Chromatiales</taxon>
        <taxon>Chromatiaceae</taxon>
        <taxon>Candidatus Nitrosacidococcus</taxon>
    </lineage>
</organism>
<dbReference type="SUPFAM" id="SSF53756">
    <property type="entry name" value="UDP-Glycosyltransferase/glycogen phosphorylase"/>
    <property type="match status" value="1"/>
</dbReference>
<keyword evidence="3" id="KW-0808">Transferase</keyword>
<accession>A0A7G1Q9B2</accession>
<name>A0A7G1Q9B2_9GAMM</name>
<evidence type="ECO:0000259" key="2">
    <source>
        <dbReference type="Pfam" id="PF13579"/>
    </source>
</evidence>
<dbReference type="Proteomes" id="UP000516072">
    <property type="component" value="Chromosome"/>
</dbReference>
<dbReference type="Pfam" id="PF00534">
    <property type="entry name" value="Glycos_transf_1"/>
    <property type="match status" value="1"/>
</dbReference>
<protein>
    <submittedName>
        <fullName evidence="3">Putative glycosyl transferase</fullName>
    </submittedName>
</protein>
<dbReference type="PANTHER" id="PTHR45947:SF3">
    <property type="entry name" value="SULFOQUINOVOSYL TRANSFERASE SQD2"/>
    <property type="match status" value="1"/>
</dbReference>
<sequence>MRILLYGINFLPELIGTGKYTGEMASWLADHGYEVRVVTAPPYYPDWHVHAGYLAWRYYKEDFLSPQGNKIKVWRCPLWVPRSPSGIKRLIHLASFMFTSITIMFSQIFWQPNIVFLVAPTLFCAPVAWVTAKFSRAKAWLHIQDFELDAAVGLKLLQYNGLRKAAEFFETRSLRSFDRVSTISEKMVDRLYDKGISKERCILFPNWVDAQKIYPLSYPSPYRKELNISPDKIIMLYSGTMGEKQGLEILIEAACKLQNYPEILFILAGTGSARSRLEKQSKGLLNILWLPLQPTERLNDWLNLADIHILPQQADAADLVMPSKLTGMLASGRPIIATALSETQVGKVVSFCGKLVAPGDTKGLITTIQKLAKDPQLQLKLGSTARDYAVNYLGYEQVLVNLEKNLSF</sequence>
<keyword evidence="4" id="KW-1185">Reference proteome</keyword>
<dbReference type="GO" id="GO:0016758">
    <property type="term" value="F:hexosyltransferase activity"/>
    <property type="evidence" value="ECO:0007669"/>
    <property type="project" value="TreeGrafter"/>
</dbReference>
<feature type="domain" description="Glycosyltransferase subfamily 4-like N-terminal" evidence="2">
    <location>
        <begin position="16"/>
        <end position="207"/>
    </location>
</feature>